<dbReference type="EMBL" id="JBHSMI010000067">
    <property type="protein sequence ID" value="MFC5407334.1"/>
    <property type="molecule type" value="Genomic_DNA"/>
</dbReference>
<comment type="caution">
    <text evidence="1">The sequence shown here is derived from an EMBL/GenBank/DDBJ whole genome shotgun (WGS) entry which is preliminary data.</text>
</comment>
<dbReference type="SUPFAM" id="SSF51445">
    <property type="entry name" value="(Trans)glycosidases"/>
    <property type="match status" value="1"/>
</dbReference>
<keyword evidence="2" id="KW-1185">Reference proteome</keyword>
<dbReference type="InterPro" id="IPR017853">
    <property type="entry name" value="GH"/>
</dbReference>
<evidence type="ECO:0000313" key="2">
    <source>
        <dbReference type="Proteomes" id="UP001596113"/>
    </source>
</evidence>
<sequence>MTEAEFPAIRLQCVEGVWWFVFGDRKLFVSIGINHVDPNFLLAPYNINRTIAKYGNDMVFDNLAFNPEGEAAKKWWSKVQADMKEWHFNTLGYHTSVPRAYLKETDLSYIVPIRDNSLEDYRTFPDVFSKEFSDSLDKLVKSVCDEHKLASNLLGYAFHDISGFTYEMSKNRNMPDPQRMTKRESRLFAKMLNDRLRADCSRKRTFHPLVERYQQLPVDSPGKNQWINLLRQSYRSIEVVNSVYGLKTGSWAELGSVTDWSNYSFEHYPTSDNRYMLATIAERYYSQYYTLIKKHDPNHLILGDKLNASWEDLPDYLLDILKKYVDLVFIEWVDYFGVQENALNDIHHRTGKPILMGDSAFACIQENQIFARGVIVESQEAVGQEYGKYLSSIMKLPFVVGWHHCGYIEGWKGIRNENDPFASSQSGFLTPFEEVHERTVERVKTCNRYAEYVHRSSYFQGGSE</sequence>
<accession>A0ABW0I1Y9</accession>
<gene>
    <name evidence="1" type="ORF">ACFPOF_31780</name>
</gene>
<name>A0ABW0I1Y9_9BACL</name>
<dbReference type="Gene3D" id="3.20.20.80">
    <property type="entry name" value="Glycosidases"/>
    <property type="match status" value="1"/>
</dbReference>
<proteinExistence type="predicted"/>
<evidence type="ECO:0000313" key="1">
    <source>
        <dbReference type="EMBL" id="MFC5407334.1"/>
    </source>
</evidence>
<reference evidence="2" key="1">
    <citation type="journal article" date="2019" name="Int. J. Syst. Evol. Microbiol.">
        <title>The Global Catalogue of Microorganisms (GCM) 10K type strain sequencing project: providing services to taxonomists for standard genome sequencing and annotation.</title>
        <authorList>
            <consortium name="The Broad Institute Genomics Platform"/>
            <consortium name="The Broad Institute Genome Sequencing Center for Infectious Disease"/>
            <person name="Wu L."/>
            <person name="Ma J."/>
        </authorList>
    </citation>
    <scope>NUCLEOTIDE SEQUENCE [LARGE SCALE GENOMIC DNA]</scope>
    <source>
        <strain evidence="2">CGMCC 1.18575</strain>
    </source>
</reference>
<evidence type="ECO:0008006" key="3">
    <source>
        <dbReference type="Google" id="ProtNLM"/>
    </source>
</evidence>
<protein>
    <recommendedName>
        <fullName evidence="3">Agarase</fullName>
    </recommendedName>
</protein>
<organism evidence="1 2">
    <name type="scientific">Cohnella soli</name>
    <dbReference type="NCBI Taxonomy" id="425005"/>
    <lineage>
        <taxon>Bacteria</taxon>
        <taxon>Bacillati</taxon>
        <taxon>Bacillota</taxon>
        <taxon>Bacilli</taxon>
        <taxon>Bacillales</taxon>
        <taxon>Paenibacillaceae</taxon>
        <taxon>Cohnella</taxon>
    </lineage>
</organism>
<dbReference type="Proteomes" id="UP001596113">
    <property type="component" value="Unassembled WGS sequence"/>
</dbReference>
<dbReference type="RefSeq" id="WP_378139907.1">
    <property type="nucleotide sequence ID" value="NZ_JBHSMI010000067.1"/>
</dbReference>